<name>A0A8J4TQJ1_CLAMG</name>
<comment type="caution">
    <text evidence="1">The sequence shown here is derived from an EMBL/GenBank/DDBJ whole genome shotgun (WGS) entry which is preliminary data.</text>
</comment>
<reference evidence="1" key="1">
    <citation type="submission" date="2020-07" db="EMBL/GenBank/DDBJ databases">
        <title>Clarias magur genome sequencing, assembly and annotation.</title>
        <authorList>
            <person name="Kushwaha B."/>
            <person name="Kumar R."/>
            <person name="Das P."/>
            <person name="Joshi C.G."/>
            <person name="Kumar D."/>
            <person name="Nagpure N.S."/>
            <person name="Pandey M."/>
            <person name="Agarwal S."/>
            <person name="Srivastava S."/>
            <person name="Singh M."/>
            <person name="Sahoo L."/>
            <person name="Jayasankar P."/>
            <person name="Meher P.K."/>
            <person name="Koringa P.G."/>
            <person name="Iquebal M.A."/>
            <person name="Das S.P."/>
            <person name="Bit A."/>
            <person name="Patnaik S."/>
            <person name="Patel N."/>
            <person name="Shah T.M."/>
            <person name="Hinsu A."/>
            <person name="Jena J.K."/>
        </authorList>
    </citation>
    <scope>NUCLEOTIDE SEQUENCE</scope>
    <source>
        <strain evidence="1">CIFAMagur01</strain>
        <tissue evidence="1">Testis</tissue>
    </source>
</reference>
<dbReference type="GO" id="GO:0016874">
    <property type="term" value="F:ligase activity"/>
    <property type="evidence" value="ECO:0007669"/>
    <property type="project" value="UniProtKB-KW"/>
</dbReference>
<dbReference type="Proteomes" id="UP000727407">
    <property type="component" value="Unassembled WGS sequence"/>
</dbReference>
<organism evidence="1 2">
    <name type="scientific">Clarias magur</name>
    <name type="common">Asian catfish</name>
    <name type="synonym">Macropteronotus magur</name>
    <dbReference type="NCBI Taxonomy" id="1594786"/>
    <lineage>
        <taxon>Eukaryota</taxon>
        <taxon>Metazoa</taxon>
        <taxon>Chordata</taxon>
        <taxon>Craniata</taxon>
        <taxon>Vertebrata</taxon>
        <taxon>Euteleostomi</taxon>
        <taxon>Actinopterygii</taxon>
        <taxon>Neopterygii</taxon>
        <taxon>Teleostei</taxon>
        <taxon>Ostariophysi</taxon>
        <taxon>Siluriformes</taxon>
        <taxon>Clariidae</taxon>
        <taxon>Clarias</taxon>
    </lineage>
</organism>
<keyword evidence="2" id="KW-1185">Reference proteome</keyword>
<accession>A0A8J4TQJ1</accession>
<protein>
    <submittedName>
        <fullName evidence="1">Phenylalanine--tRNA ligase beta subunit, chloroplastic</fullName>
    </submittedName>
</protein>
<evidence type="ECO:0000313" key="2">
    <source>
        <dbReference type="Proteomes" id="UP000727407"/>
    </source>
</evidence>
<sequence>MSLSPWISDGGETGATDSRRREAAVFCELIPGTSQSQCVRHMRLGQRTTFQQDISNIKPEWFKTRSRSCGFLPLGLIPI</sequence>
<keyword evidence="1" id="KW-0436">Ligase</keyword>
<dbReference type="AlphaFoldDB" id="A0A8J4TQJ1"/>
<proteinExistence type="predicted"/>
<dbReference type="EMBL" id="QNUK01000826">
    <property type="protein sequence ID" value="KAF5889326.1"/>
    <property type="molecule type" value="Genomic_DNA"/>
</dbReference>
<evidence type="ECO:0000313" key="1">
    <source>
        <dbReference type="EMBL" id="KAF5889326.1"/>
    </source>
</evidence>
<gene>
    <name evidence="1" type="primary">pheT</name>
    <name evidence="1" type="ORF">DAT39_020972</name>
</gene>